<sequence length="56" mass="6065">MRARRDWVLHPASVATGQMVAATPAILRLLGRAQHTLRTSLTLGPQANGTATLMER</sequence>
<dbReference type="AlphaFoldDB" id="A0A7W6EVX3"/>
<protein>
    <submittedName>
        <fullName evidence="1">Uncharacterized protein</fullName>
    </submittedName>
</protein>
<evidence type="ECO:0000313" key="1">
    <source>
        <dbReference type="EMBL" id="MBB3860641.1"/>
    </source>
</evidence>
<comment type="caution">
    <text evidence="1">The sequence shown here is derived from an EMBL/GenBank/DDBJ whole genome shotgun (WGS) entry which is preliminary data.</text>
</comment>
<keyword evidence="2" id="KW-1185">Reference proteome</keyword>
<evidence type="ECO:0000313" key="2">
    <source>
        <dbReference type="Proteomes" id="UP000562395"/>
    </source>
</evidence>
<gene>
    <name evidence="1" type="ORF">GGQ88_001907</name>
</gene>
<organism evidence="1 2">
    <name type="scientific">Novosphingobium hassiacum</name>
    <dbReference type="NCBI Taxonomy" id="173676"/>
    <lineage>
        <taxon>Bacteria</taxon>
        <taxon>Pseudomonadati</taxon>
        <taxon>Pseudomonadota</taxon>
        <taxon>Alphaproteobacteria</taxon>
        <taxon>Sphingomonadales</taxon>
        <taxon>Sphingomonadaceae</taxon>
        <taxon>Novosphingobium</taxon>
    </lineage>
</organism>
<proteinExistence type="predicted"/>
<dbReference type="EMBL" id="JACICY010000003">
    <property type="protein sequence ID" value="MBB3860641.1"/>
    <property type="molecule type" value="Genomic_DNA"/>
</dbReference>
<reference evidence="1 2" key="1">
    <citation type="submission" date="2020-08" db="EMBL/GenBank/DDBJ databases">
        <title>Genomic Encyclopedia of Type Strains, Phase IV (KMG-IV): sequencing the most valuable type-strain genomes for metagenomic binning, comparative biology and taxonomic classification.</title>
        <authorList>
            <person name="Goeker M."/>
        </authorList>
    </citation>
    <scope>NUCLEOTIDE SEQUENCE [LARGE SCALE GENOMIC DNA]</scope>
    <source>
        <strain evidence="1 2">DSM 14552</strain>
    </source>
</reference>
<dbReference type="Proteomes" id="UP000562395">
    <property type="component" value="Unassembled WGS sequence"/>
</dbReference>
<accession>A0A7W6EVX3</accession>
<name>A0A7W6EVX3_9SPHN</name>